<evidence type="ECO:0000259" key="10">
    <source>
        <dbReference type="PROSITE" id="PS00623"/>
    </source>
</evidence>
<dbReference type="PROSITE" id="PS00623">
    <property type="entry name" value="GMC_OXRED_1"/>
    <property type="match status" value="1"/>
</dbReference>
<dbReference type="AlphaFoldDB" id="A0A9P5N4W7"/>
<dbReference type="Proteomes" id="UP000759537">
    <property type="component" value="Unassembled WGS sequence"/>
</dbReference>
<keyword evidence="3 9" id="KW-0285">Flavoprotein</keyword>
<feature type="active site" description="Proton donor" evidence="7">
    <location>
        <position position="537"/>
    </location>
</feature>
<sequence length="602" mass="66472">MLATIDQVSNQSFDYIIVGGGTTGLVVATRLSEDPSVSVLVLEAGAPNLNDPEILIPAVFGSQLGKPQYDWGFFSVPQVNANGKPVYWARGKGLGGSSSINTFVFHLPPARDINAFEELGNKGWNWETLKRYYTKVEKFLVPEVKDDTVRFDVREHGLEGPLEVGYATLSSGYEKPLVEALQKVGINLNAEPFAGDTTGTWSTPLTISPRTRKRSYSANMYYEPHASRSNLIVLTSAHVTRTSLSKVASGEATAQSVSFIYEGNEYRAFVKKEVILSAGAIMSPQLLELSGVGDPDVLQNAGVEVVVDLRGVGNNVQEHSFTGITYQVKEEFESDFSTSDALRDPDELRKQTELYHAGERGLFDAKSSILTFLPLSAISPDAQAVQEKYLSPIQARIDGGDCPPGLRKQYKLQLEQIKARTPSHEIALLQSIGMWLVPDPKKKCASFMSLSNHPFSRGSVHIKSSNPFEHPAIDPHYFEEEYDLRSLAESVKFTRRIAQQEPFKSIFKEEELFPGPSAQTDEEIIEFLKEHFMSTFHTAGSCSMLPREDGGVVDNKLKVYGTTNIRVMDISIIPLHIAAHTQATAYAIGELGADIIRNRVDF</sequence>
<dbReference type="Gene3D" id="3.50.50.60">
    <property type="entry name" value="FAD/NAD(P)-binding domain"/>
    <property type="match status" value="1"/>
</dbReference>
<protein>
    <submittedName>
        <fullName evidence="12">Alcohol oxidase</fullName>
    </submittedName>
</protein>
<organism evidence="12 13">
    <name type="scientific">Russula ochroleuca</name>
    <dbReference type="NCBI Taxonomy" id="152965"/>
    <lineage>
        <taxon>Eukaryota</taxon>
        <taxon>Fungi</taxon>
        <taxon>Dikarya</taxon>
        <taxon>Basidiomycota</taxon>
        <taxon>Agaricomycotina</taxon>
        <taxon>Agaricomycetes</taxon>
        <taxon>Russulales</taxon>
        <taxon>Russulaceae</taxon>
        <taxon>Russula</taxon>
    </lineage>
</organism>
<gene>
    <name evidence="12" type="ORF">DFH94DRAFT_180595</name>
</gene>
<evidence type="ECO:0000256" key="8">
    <source>
        <dbReference type="PIRSR" id="PIRSR000137-2"/>
    </source>
</evidence>
<feature type="binding site" evidence="8">
    <location>
        <begin position="22"/>
        <end position="23"/>
    </location>
    <ligand>
        <name>FAD</name>
        <dbReference type="ChEBI" id="CHEBI:57692"/>
    </ligand>
</feature>
<dbReference type="InterPro" id="IPR036188">
    <property type="entry name" value="FAD/NAD-bd_sf"/>
</dbReference>
<dbReference type="EMBL" id="WHVB01000002">
    <property type="protein sequence ID" value="KAF8486328.1"/>
    <property type="molecule type" value="Genomic_DNA"/>
</dbReference>
<dbReference type="GO" id="GO:0016614">
    <property type="term" value="F:oxidoreductase activity, acting on CH-OH group of donors"/>
    <property type="evidence" value="ECO:0007669"/>
    <property type="project" value="InterPro"/>
</dbReference>
<keyword evidence="6" id="KW-0560">Oxidoreductase</keyword>
<evidence type="ECO:0000313" key="12">
    <source>
        <dbReference type="EMBL" id="KAF8486328.1"/>
    </source>
</evidence>
<feature type="active site" description="Proton acceptor" evidence="7">
    <location>
        <position position="580"/>
    </location>
</feature>
<dbReference type="Pfam" id="PF00732">
    <property type="entry name" value="GMC_oxred_N"/>
    <property type="match status" value="1"/>
</dbReference>
<dbReference type="Pfam" id="PF05199">
    <property type="entry name" value="GMC_oxred_C"/>
    <property type="match status" value="1"/>
</dbReference>
<name>A0A9P5N4W7_9AGAM</name>
<reference evidence="12" key="2">
    <citation type="journal article" date="2020" name="Nat. Commun.">
        <title>Large-scale genome sequencing of mycorrhizal fungi provides insights into the early evolution of symbiotic traits.</title>
        <authorList>
            <person name="Miyauchi S."/>
            <person name="Kiss E."/>
            <person name="Kuo A."/>
            <person name="Drula E."/>
            <person name="Kohler A."/>
            <person name="Sanchez-Garcia M."/>
            <person name="Morin E."/>
            <person name="Andreopoulos B."/>
            <person name="Barry K.W."/>
            <person name="Bonito G."/>
            <person name="Buee M."/>
            <person name="Carver A."/>
            <person name="Chen C."/>
            <person name="Cichocki N."/>
            <person name="Clum A."/>
            <person name="Culley D."/>
            <person name="Crous P.W."/>
            <person name="Fauchery L."/>
            <person name="Girlanda M."/>
            <person name="Hayes R.D."/>
            <person name="Keri Z."/>
            <person name="LaButti K."/>
            <person name="Lipzen A."/>
            <person name="Lombard V."/>
            <person name="Magnuson J."/>
            <person name="Maillard F."/>
            <person name="Murat C."/>
            <person name="Nolan M."/>
            <person name="Ohm R.A."/>
            <person name="Pangilinan J."/>
            <person name="Pereira M.F."/>
            <person name="Perotto S."/>
            <person name="Peter M."/>
            <person name="Pfister S."/>
            <person name="Riley R."/>
            <person name="Sitrit Y."/>
            <person name="Stielow J.B."/>
            <person name="Szollosi G."/>
            <person name="Zifcakova L."/>
            <person name="Stursova M."/>
            <person name="Spatafora J.W."/>
            <person name="Tedersoo L."/>
            <person name="Vaario L.M."/>
            <person name="Yamada A."/>
            <person name="Yan M."/>
            <person name="Wang P."/>
            <person name="Xu J."/>
            <person name="Bruns T."/>
            <person name="Baldrian P."/>
            <person name="Vilgalys R."/>
            <person name="Dunand C."/>
            <person name="Henrissat B."/>
            <person name="Grigoriev I.V."/>
            <person name="Hibbett D."/>
            <person name="Nagy L.G."/>
            <person name="Martin F.M."/>
        </authorList>
    </citation>
    <scope>NUCLEOTIDE SEQUENCE</scope>
    <source>
        <strain evidence="12">Prilba</strain>
    </source>
</reference>
<evidence type="ECO:0000256" key="5">
    <source>
        <dbReference type="ARBA" id="ARBA00022827"/>
    </source>
</evidence>
<evidence type="ECO:0000256" key="4">
    <source>
        <dbReference type="ARBA" id="ARBA00022729"/>
    </source>
</evidence>
<keyword evidence="13" id="KW-1185">Reference proteome</keyword>
<dbReference type="PROSITE" id="PS00624">
    <property type="entry name" value="GMC_OXRED_2"/>
    <property type="match status" value="1"/>
</dbReference>
<evidence type="ECO:0000256" key="6">
    <source>
        <dbReference type="ARBA" id="ARBA00023002"/>
    </source>
</evidence>
<evidence type="ECO:0000256" key="2">
    <source>
        <dbReference type="ARBA" id="ARBA00010790"/>
    </source>
</evidence>
<dbReference type="OrthoDB" id="269227at2759"/>
<evidence type="ECO:0000256" key="9">
    <source>
        <dbReference type="RuleBase" id="RU003968"/>
    </source>
</evidence>
<reference evidence="12" key="1">
    <citation type="submission" date="2019-10" db="EMBL/GenBank/DDBJ databases">
        <authorList>
            <consortium name="DOE Joint Genome Institute"/>
            <person name="Kuo A."/>
            <person name="Miyauchi S."/>
            <person name="Kiss E."/>
            <person name="Drula E."/>
            <person name="Kohler A."/>
            <person name="Sanchez-Garcia M."/>
            <person name="Andreopoulos B."/>
            <person name="Barry K.W."/>
            <person name="Bonito G."/>
            <person name="Buee M."/>
            <person name="Carver A."/>
            <person name="Chen C."/>
            <person name="Cichocki N."/>
            <person name="Clum A."/>
            <person name="Culley D."/>
            <person name="Crous P.W."/>
            <person name="Fauchery L."/>
            <person name="Girlanda M."/>
            <person name="Hayes R."/>
            <person name="Keri Z."/>
            <person name="LaButti K."/>
            <person name="Lipzen A."/>
            <person name="Lombard V."/>
            <person name="Magnuson J."/>
            <person name="Maillard F."/>
            <person name="Morin E."/>
            <person name="Murat C."/>
            <person name="Nolan M."/>
            <person name="Ohm R."/>
            <person name="Pangilinan J."/>
            <person name="Pereira M."/>
            <person name="Perotto S."/>
            <person name="Peter M."/>
            <person name="Riley R."/>
            <person name="Sitrit Y."/>
            <person name="Stielow B."/>
            <person name="Szollosi G."/>
            <person name="Zifcakova L."/>
            <person name="Stursova M."/>
            <person name="Spatafora J.W."/>
            <person name="Tedersoo L."/>
            <person name="Vaario L.-M."/>
            <person name="Yamada A."/>
            <person name="Yan M."/>
            <person name="Wang P."/>
            <person name="Xu J."/>
            <person name="Bruns T."/>
            <person name="Baldrian P."/>
            <person name="Vilgalys R."/>
            <person name="Henrissat B."/>
            <person name="Grigoriev I.V."/>
            <person name="Hibbett D."/>
            <person name="Nagy L.G."/>
            <person name="Martin F.M."/>
        </authorList>
    </citation>
    <scope>NUCLEOTIDE SEQUENCE</scope>
    <source>
        <strain evidence="12">Prilba</strain>
    </source>
</reference>
<dbReference type="SUPFAM" id="SSF54373">
    <property type="entry name" value="FAD-linked reductases, C-terminal domain"/>
    <property type="match status" value="1"/>
</dbReference>
<feature type="binding site" evidence="8">
    <location>
        <position position="239"/>
    </location>
    <ligand>
        <name>FAD</name>
        <dbReference type="ChEBI" id="CHEBI:57692"/>
    </ligand>
</feature>
<dbReference type="InterPro" id="IPR000172">
    <property type="entry name" value="GMC_OxRdtase_N"/>
</dbReference>
<dbReference type="InterPro" id="IPR012132">
    <property type="entry name" value="GMC_OxRdtase"/>
</dbReference>
<dbReference type="GO" id="GO:0050660">
    <property type="term" value="F:flavin adenine dinucleotide binding"/>
    <property type="evidence" value="ECO:0007669"/>
    <property type="project" value="InterPro"/>
</dbReference>
<feature type="domain" description="Glucose-methanol-choline oxidoreductase N-terminal" evidence="11">
    <location>
        <begin position="279"/>
        <end position="293"/>
    </location>
</feature>
<dbReference type="Gene3D" id="3.30.560.10">
    <property type="entry name" value="Glucose Oxidase, domain 3"/>
    <property type="match status" value="1"/>
</dbReference>
<dbReference type="PIRSF" id="PIRSF000137">
    <property type="entry name" value="Alcohol_oxidase"/>
    <property type="match status" value="1"/>
</dbReference>
<proteinExistence type="inferred from homology"/>
<comment type="cofactor">
    <cofactor evidence="1 8">
        <name>FAD</name>
        <dbReference type="ChEBI" id="CHEBI:57692"/>
    </cofactor>
</comment>
<evidence type="ECO:0000256" key="7">
    <source>
        <dbReference type="PIRSR" id="PIRSR000137-1"/>
    </source>
</evidence>
<feature type="binding site" evidence="8">
    <location>
        <begin position="101"/>
        <end position="104"/>
    </location>
    <ligand>
        <name>FAD</name>
        <dbReference type="ChEBI" id="CHEBI:57692"/>
    </ligand>
</feature>
<evidence type="ECO:0000313" key="13">
    <source>
        <dbReference type="Proteomes" id="UP000759537"/>
    </source>
</evidence>
<feature type="domain" description="Glucose-methanol-choline oxidoreductase N-terminal" evidence="10">
    <location>
        <begin position="91"/>
        <end position="114"/>
    </location>
</feature>
<evidence type="ECO:0000259" key="11">
    <source>
        <dbReference type="PROSITE" id="PS00624"/>
    </source>
</evidence>
<evidence type="ECO:0000256" key="3">
    <source>
        <dbReference type="ARBA" id="ARBA00022630"/>
    </source>
</evidence>
<evidence type="ECO:0000256" key="1">
    <source>
        <dbReference type="ARBA" id="ARBA00001974"/>
    </source>
</evidence>
<accession>A0A9P5N4W7</accession>
<comment type="similarity">
    <text evidence="2 9">Belongs to the GMC oxidoreductase family.</text>
</comment>
<keyword evidence="5 8" id="KW-0274">FAD</keyword>
<comment type="caution">
    <text evidence="12">The sequence shown here is derived from an EMBL/GenBank/DDBJ whole genome shotgun (WGS) entry which is preliminary data.</text>
</comment>
<dbReference type="SUPFAM" id="SSF51905">
    <property type="entry name" value="FAD/NAD(P)-binding domain"/>
    <property type="match status" value="1"/>
</dbReference>
<dbReference type="PANTHER" id="PTHR11552">
    <property type="entry name" value="GLUCOSE-METHANOL-CHOLINE GMC OXIDOREDUCTASE"/>
    <property type="match status" value="1"/>
</dbReference>
<dbReference type="PANTHER" id="PTHR11552:SF201">
    <property type="entry name" value="GLUCOSE-METHANOL-CHOLINE OXIDOREDUCTASE N-TERMINAL DOMAIN-CONTAINING PROTEIN"/>
    <property type="match status" value="1"/>
</dbReference>
<dbReference type="InterPro" id="IPR007867">
    <property type="entry name" value="GMC_OxRtase_C"/>
</dbReference>
<keyword evidence="4" id="KW-0732">Signal</keyword>